<proteinExistence type="predicted"/>
<feature type="transmembrane region" description="Helical" evidence="1">
    <location>
        <begin position="96"/>
        <end position="117"/>
    </location>
</feature>
<dbReference type="EMBL" id="BAABRN010000068">
    <property type="protein sequence ID" value="GAA5503800.1"/>
    <property type="molecule type" value="Genomic_DNA"/>
</dbReference>
<evidence type="ECO:0000313" key="3">
    <source>
        <dbReference type="EMBL" id="GAA5503800.1"/>
    </source>
</evidence>
<evidence type="ECO:0000313" key="4">
    <source>
        <dbReference type="Proteomes" id="UP001458946"/>
    </source>
</evidence>
<accession>A0ABP9VGU6</accession>
<dbReference type="Gene3D" id="1.20.144.10">
    <property type="entry name" value="Phosphatidic acid phosphatase type 2/haloperoxidase"/>
    <property type="match status" value="1"/>
</dbReference>
<name>A0ABP9VGU6_9DEIO</name>
<dbReference type="SUPFAM" id="SSF48317">
    <property type="entry name" value="Acid phosphatase/Vanadium-dependent haloperoxidase"/>
    <property type="match status" value="1"/>
</dbReference>
<dbReference type="Proteomes" id="UP001458946">
    <property type="component" value="Unassembled WGS sequence"/>
</dbReference>
<feature type="transmembrane region" description="Helical" evidence="1">
    <location>
        <begin position="69"/>
        <end position="89"/>
    </location>
</feature>
<protein>
    <recommendedName>
        <fullName evidence="2">Phosphatidic acid phosphatase type 2/haloperoxidase domain-containing protein</fullName>
    </recommendedName>
</protein>
<reference evidence="3 4" key="1">
    <citation type="submission" date="2024-02" db="EMBL/GenBank/DDBJ databases">
        <title>Deinococcus xinjiangensis NBRC 107630.</title>
        <authorList>
            <person name="Ichikawa N."/>
            <person name="Katano-Makiyama Y."/>
            <person name="Hidaka K."/>
        </authorList>
    </citation>
    <scope>NUCLEOTIDE SEQUENCE [LARGE SCALE GENOMIC DNA]</scope>
    <source>
        <strain evidence="3 4">NBRC 107630</strain>
    </source>
</reference>
<dbReference type="PANTHER" id="PTHR14969:SF13">
    <property type="entry name" value="AT30094P"/>
    <property type="match status" value="1"/>
</dbReference>
<dbReference type="CDD" id="cd03392">
    <property type="entry name" value="PAP2_like_2"/>
    <property type="match status" value="1"/>
</dbReference>
<comment type="caution">
    <text evidence="3">The sequence shown here is derived from an EMBL/GenBank/DDBJ whole genome shotgun (WGS) entry which is preliminary data.</text>
</comment>
<organism evidence="3 4">
    <name type="scientific">Deinococcus xinjiangensis</name>
    <dbReference type="NCBI Taxonomy" id="457454"/>
    <lineage>
        <taxon>Bacteria</taxon>
        <taxon>Thermotogati</taxon>
        <taxon>Deinococcota</taxon>
        <taxon>Deinococci</taxon>
        <taxon>Deinococcales</taxon>
        <taxon>Deinococcaceae</taxon>
        <taxon>Deinococcus</taxon>
    </lineage>
</organism>
<feature type="transmembrane region" description="Helical" evidence="1">
    <location>
        <begin position="190"/>
        <end position="208"/>
    </location>
</feature>
<feature type="transmembrane region" description="Helical" evidence="1">
    <location>
        <begin position="163"/>
        <end position="184"/>
    </location>
</feature>
<keyword evidence="1" id="KW-0472">Membrane</keyword>
<dbReference type="SMART" id="SM00014">
    <property type="entry name" value="acidPPc"/>
    <property type="match status" value="1"/>
</dbReference>
<sequence>MISAPLRLTKPTPQTAALGAGFLTSLFAFAVLAEDVREKQPFAVDQPVMLWLHTNTTAFWAHLSEFLNVFGGPTVMMPLLLTIPLVLWFTRRHPQALFAALALWGAAGTQWVLKRVFERARPHLWPSLVAEHGPSFPSGHSTVAAALWLVACVLLWRTPYRWAAVMLGAVYTAVMALSRVVLGVHYPTDVVAGVLTALVMVLGVFMLLRSRLTGERL</sequence>
<dbReference type="InterPro" id="IPR000326">
    <property type="entry name" value="PAP2/HPO"/>
</dbReference>
<evidence type="ECO:0000256" key="1">
    <source>
        <dbReference type="SAM" id="Phobius"/>
    </source>
</evidence>
<dbReference type="PANTHER" id="PTHR14969">
    <property type="entry name" value="SPHINGOSINE-1-PHOSPHATE PHOSPHOHYDROLASE"/>
    <property type="match status" value="1"/>
</dbReference>
<dbReference type="Pfam" id="PF01569">
    <property type="entry name" value="PAP2"/>
    <property type="match status" value="1"/>
</dbReference>
<dbReference type="InterPro" id="IPR036938">
    <property type="entry name" value="PAP2/HPO_sf"/>
</dbReference>
<keyword evidence="4" id="KW-1185">Reference proteome</keyword>
<dbReference type="RefSeq" id="WP_353543773.1">
    <property type="nucleotide sequence ID" value="NZ_BAABRN010000068.1"/>
</dbReference>
<keyword evidence="1" id="KW-1133">Transmembrane helix</keyword>
<feature type="domain" description="Phosphatidic acid phosphatase type 2/haloperoxidase" evidence="2">
    <location>
        <begin position="99"/>
        <end position="205"/>
    </location>
</feature>
<keyword evidence="1" id="KW-0812">Transmembrane</keyword>
<gene>
    <name evidence="3" type="ORF">Dxin01_03563</name>
</gene>
<evidence type="ECO:0000259" key="2">
    <source>
        <dbReference type="SMART" id="SM00014"/>
    </source>
</evidence>
<feature type="transmembrane region" description="Helical" evidence="1">
    <location>
        <begin position="137"/>
        <end position="156"/>
    </location>
</feature>